<organism evidence="4 5">
    <name type="scientific">Ceratopteris richardii</name>
    <name type="common">Triangle waterfern</name>
    <dbReference type="NCBI Taxonomy" id="49495"/>
    <lineage>
        <taxon>Eukaryota</taxon>
        <taxon>Viridiplantae</taxon>
        <taxon>Streptophyta</taxon>
        <taxon>Embryophyta</taxon>
        <taxon>Tracheophyta</taxon>
        <taxon>Polypodiopsida</taxon>
        <taxon>Polypodiidae</taxon>
        <taxon>Polypodiales</taxon>
        <taxon>Pteridineae</taxon>
        <taxon>Pteridaceae</taxon>
        <taxon>Parkerioideae</taxon>
        <taxon>Ceratopteris</taxon>
    </lineage>
</organism>
<evidence type="ECO:0000256" key="1">
    <source>
        <dbReference type="ARBA" id="ARBA00022737"/>
    </source>
</evidence>
<proteinExistence type="predicted"/>
<dbReference type="PANTHER" id="PTHR24015:SF548">
    <property type="entry name" value="OS08G0340900 PROTEIN"/>
    <property type="match status" value="1"/>
</dbReference>
<feature type="repeat" description="PPR" evidence="2">
    <location>
        <begin position="191"/>
        <end position="225"/>
    </location>
</feature>
<dbReference type="OrthoDB" id="185373at2759"/>
<reference evidence="4" key="1">
    <citation type="submission" date="2021-08" db="EMBL/GenBank/DDBJ databases">
        <title>WGS assembly of Ceratopteris richardii.</title>
        <authorList>
            <person name="Marchant D.B."/>
            <person name="Chen G."/>
            <person name="Jenkins J."/>
            <person name="Shu S."/>
            <person name="Leebens-Mack J."/>
            <person name="Grimwood J."/>
            <person name="Schmutz J."/>
            <person name="Soltis P."/>
            <person name="Soltis D."/>
            <person name="Chen Z.-H."/>
        </authorList>
    </citation>
    <scope>NUCLEOTIDE SEQUENCE</scope>
    <source>
        <strain evidence="4">Whitten #5841</strain>
        <tissue evidence="4">Leaf</tissue>
    </source>
</reference>
<dbReference type="FunFam" id="1.25.40.10:FF:000073">
    <property type="entry name" value="Pentatricopeptide repeat-containing protein chloroplastic"/>
    <property type="match status" value="2"/>
</dbReference>
<accession>A0A8T2UKX9</accession>
<gene>
    <name evidence="4" type="ORF">KP509_06G062800</name>
</gene>
<dbReference type="InterPro" id="IPR046848">
    <property type="entry name" value="E_motif"/>
</dbReference>
<dbReference type="PANTHER" id="PTHR24015">
    <property type="entry name" value="OS07G0578800 PROTEIN-RELATED"/>
    <property type="match status" value="1"/>
</dbReference>
<feature type="repeat" description="PPR" evidence="2">
    <location>
        <begin position="796"/>
        <end position="830"/>
    </location>
</feature>
<protein>
    <recommendedName>
        <fullName evidence="3">DYW domain-containing protein</fullName>
    </recommendedName>
</protein>
<dbReference type="Proteomes" id="UP000825935">
    <property type="component" value="Chromosome 6"/>
</dbReference>
<dbReference type="NCBIfam" id="TIGR00756">
    <property type="entry name" value="PPR"/>
    <property type="match status" value="7"/>
</dbReference>
<sequence>MASAGLSNVALPAAPYAQDSDLSDMNQLVLQFPITQRPNLLSSCKLQSQVHYMSTPKVLNTDKFNELLSFNNSNTFSETYESRCGPTFMDTNELSSRIFENVESRHDRQAVENCLNKQRWNLEPDSYSIVAALKEVSDLMSIDCGLHIHAYAVESGLEQHPYVGNVLIHMYAKYGSLETACIMFDKLLRHDMVTWGTMMSVNIDHGRFDEALSLYYHLEDEKLGINSVIYALAIKACIELDLPEEAQRIHVSIVECGLESNLLLGNRLINMYVRTGNLDDALVVLFQLPMRDVASWNSLIEGYIQLGLSYQAIHMFELMQLDGCTPDSVSYITMVKACSSIQDLKQGASYHLLIVKAGLDSDLYVCCTLVDMYMKCGKLDDGRKVFNNMSRHDNILWGSLIAGYIEQGRSHEALNFLEQLQREGHLSLSTMISLLIACSNIQSVEQGQRLHSLAVKYMYDDDLYFCNILIKLYTESGLLEDAQKVFDEMSKRDVVTWTELISGYIEHGHYETALLHYEQMQQESIRPNHVTFCYLLRSCTENRKLDKGIFIHSHVIECGLELNISVCNSLLNMYSICGSMEDALHLFNRLQAPDVVSWSILIRCCSQHGLIGEAFKVFEEMCLSGIELDEATYVCILQICSQRLGLEQVKDVHNLIIDEGLESNLSIGNTLVDVYAKIGNFEDAQSVFDRLSHRDVVTWNALIAAHSAHAHHQKALLLFETMQQEGVEPNEVTFVSIFKSCSDMSALSKGKKIHSLFLKKGLQLDAFSCSALIDMYMSCGSLEDAQAIFECSPVQQIAPWNALLAGYAQHNQYQLALECFEELCHGGMQPNDITHMSFLSCCSHAGQIDCGVRHFKHMRDVGINITIEHCNLVVGLLSHAALFDEAEDMLECLQFPANIVGWTSFLAACRKHGNVESGRRCFNVLSLLDKLEKTDTCYYSLMASIYKKAGMWDNAESMDDLRKSTNLWKKPAKSYIEVNDTIHEFTVADSEHDRINDISAKLKSLSLIMREDGYTPYLDSEFNHSEKLAIAFGLISQPAGTTIRVVKNLRVCDDCHDAAKAISKLELREIIIKDSYHVHRFRHGSCSCKDFR</sequence>
<dbReference type="FunFam" id="1.25.40.10:FF:000031">
    <property type="entry name" value="Pentatricopeptide repeat-containing protein mitochondrial"/>
    <property type="match status" value="1"/>
</dbReference>
<dbReference type="FunFam" id="1.25.40.10:FF:000285">
    <property type="entry name" value="Pentatricopeptide repeat-containing protein, chloroplastic"/>
    <property type="match status" value="1"/>
</dbReference>
<feature type="repeat" description="PPR" evidence="2">
    <location>
        <begin position="695"/>
        <end position="729"/>
    </location>
</feature>
<feature type="domain" description="DYW" evidence="3">
    <location>
        <begin position="1022"/>
        <end position="1091"/>
    </location>
</feature>
<evidence type="ECO:0000313" key="4">
    <source>
        <dbReference type="EMBL" id="KAH7435388.1"/>
    </source>
</evidence>
<name>A0A8T2UKX9_CERRI</name>
<keyword evidence="5" id="KW-1185">Reference proteome</keyword>
<dbReference type="InterPro" id="IPR011990">
    <property type="entry name" value="TPR-like_helical_dom_sf"/>
</dbReference>
<dbReference type="PROSITE" id="PS51375">
    <property type="entry name" value="PPR"/>
    <property type="match status" value="9"/>
</dbReference>
<feature type="repeat" description="PPR" evidence="2">
    <location>
        <begin position="462"/>
        <end position="492"/>
    </location>
</feature>
<dbReference type="Pfam" id="PF20431">
    <property type="entry name" value="E_motif"/>
    <property type="match status" value="1"/>
</dbReference>
<dbReference type="GO" id="GO:0048731">
    <property type="term" value="P:system development"/>
    <property type="evidence" value="ECO:0007669"/>
    <property type="project" value="UniProtKB-ARBA"/>
</dbReference>
<dbReference type="GO" id="GO:0009451">
    <property type="term" value="P:RNA modification"/>
    <property type="evidence" value="ECO:0007669"/>
    <property type="project" value="InterPro"/>
</dbReference>
<dbReference type="Pfam" id="PF13041">
    <property type="entry name" value="PPR_2"/>
    <property type="match status" value="5"/>
</dbReference>
<feature type="repeat" description="PPR" evidence="2">
    <location>
        <begin position="393"/>
        <end position="427"/>
    </location>
</feature>
<evidence type="ECO:0000313" key="5">
    <source>
        <dbReference type="Proteomes" id="UP000825935"/>
    </source>
</evidence>
<dbReference type="GO" id="GO:0008270">
    <property type="term" value="F:zinc ion binding"/>
    <property type="evidence" value="ECO:0007669"/>
    <property type="project" value="InterPro"/>
</dbReference>
<dbReference type="AlphaFoldDB" id="A0A8T2UKX9"/>
<dbReference type="GO" id="GO:0003723">
    <property type="term" value="F:RNA binding"/>
    <property type="evidence" value="ECO:0007669"/>
    <property type="project" value="InterPro"/>
</dbReference>
<evidence type="ECO:0000259" key="3">
    <source>
        <dbReference type="Pfam" id="PF14432"/>
    </source>
</evidence>
<dbReference type="Pfam" id="PF01535">
    <property type="entry name" value="PPR"/>
    <property type="match status" value="8"/>
</dbReference>
<dbReference type="InterPro" id="IPR046960">
    <property type="entry name" value="PPR_At4g14850-like_plant"/>
</dbReference>
<comment type="caution">
    <text evidence="4">The sequence shown here is derived from an EMBL/GenBank/DDBJ whole genome shotgun (WGS) entry which is preliminary data.</text>
</comment>
<feature type="repeat" description="PPR" evidence="2">
    <location>
        <begin position="292"/>
        <end position="326"/>
    </location>
</feature>
<dbReference type="InterPro" id="IPR032867">
    <property type="entry name" value="DYW_dom"/>
</dbReference>
<feature type="repeat" description="PPR" evidence="2">
    <location>
        <begin position="594"/>
        <end position="628"/>
    </location>
</feature>
<dbReference type="Pfam" id="PF14432">
    <property type="entry name" value="DYW_deaminase"/>
    <property type="match status" value="1"/>
</dbReference>
<dbReference type="EMBL" id="CM035411">
    <property type="protein sequence ID" value="KAH7435388.1"/>
    <property type="molecule type" value="Genomic_DNA"/>
</dbReference>
<dbReference type="FunFam" id="1.25.40.10:FF:000158">
    <property type="entry name" value="pentatricopeptide repeat-containing protein At2g33680"/>
    <property type="match status" value="1"/>
</dbReference>
<keyword evidence="1" id="KW-0677">Repeat</keyword>
<feature type="repeat" description="PPR" evidence="2">
    <location>
        <begin position="493"/>
        <end position="527"/>
    </location>
</feature>
<dbReference type="Gene3D" id="1.25.40.10">
    <property type="entry name" value="Tetratricopeptide repeat domain"/>
    <property type="match status" value="7"/>
</dbReference>
<evidence type="ECO:0000256" key="2">
    <source>
        <dbReference type="PROSITE-ProRule" id="PRU00708"/>
    </source>
</evidence>
<feature type="repeat" description="PPR" evidence="2">
    <location>
        <begin position="362"/>
        <end position="392"/>
    </location>
</feature>
<dbReference type="InterPro" id="IPR002885">
    <property type="entry name" value="PPR_rpt"/>
</dbReference>